<dbReference type="InterPro" id="IPR021783">
    <property type="entry name" value="DUF3348"/>
</dbReference>
<organism evidence="1 2">
    <name type="scientific">Curvibacter microcysteis</name>
    <dbReference type="NCBI Taxonomy" id="3026419"/>
    <lineage>
        <taxon>Bacteria</taxon>
        <taxon>Pseudomonadati</taxon>
        <taxon>Pseudomonadota</taxon>
        <taxon>Betaproteobacteria</taxon>
        <taxon>Burkholderiales</taxon>
        <taxon>Comamonadaceae</taxon>
        <taxon>Curvibacter</taxon>
    </lineage>
</organism>
<dbReference type="EMBL" id="JAQSIO010000003">
    <property type="protein sequence ID" value="MDD0815262.1"/>
    <property type="molecule type" value="Genomic_DNA"/>
</dbReference>
<comment type="caution">
    <text evidence="1">The sequence shown here is derived from an EMBL/GenBank/DDBJ whole genome shotgun (WGS) entry which is preliminary data.</text>
</comment>
<evidence type="ECO:0000313" key="2">
    <source>
        <dbReference type="Proteomes" id="UP001528672"/>
    </source>
</evidence>
<protein>
    <submittedName>
        <fullName evidence="1">DUF3348 family protein</fullName>
    </submittedName>
</protein>
<gene>
    <name evidence="1" type="ORF">PSQ39_11525</name>
</gene>
<dbReference type="RefSeq" id="WP_273926915.1">
    <property type="nucleotide sequence ID" value="NZ_JAQSIO010000003.1"/>
</dbReference>
<dbReference type="Proteomes" id="UP001528672">
    <property type="component" value="Unassembled WGS sequence"/>
</dbReference>
<evidence type="ECO:0000313" key="1">
    <source>
        <dbReference type="EMBL" id="MDD0815262.1"/>
    </source>
</evidence>
<accession>A0ABT5MFB3</accession>
<reference evidence="1 2" key="1">
    <citation type="submission" date="2023-02" db="EMBL/GenBank/DDBJ databases">
        <title>Bacterial whole genome sequence for Curvibacter sp. HBC28.</title>
        <authorList>
            <person name="Le V."/>
            <person name="Ko S.-R."/>
            <person name="Ahn C.-Y."/>
            <person name="Oh H.-M."/>
        </authorList>
    </citation>
    <scope>NUCLEOTIDE SEQUENCE [LARGE SCALE GENOMIC DNA]</scope>
    <source>
        <strain evidence="1 2">HBC28</strain>
    </source>
</reference>
<name>A0ABT5MFB3_9BURK</name>
<sequence>MPSSFSSSRLVRLLSAWTHQEVGPAEHDLAQRLSPWLGVFDAVNLHAAHQTIKASGQEPGVAPTEDSARALVQALERLHQTLSQAIHERTSPAPAPKPARLSRFQSAHSPLAEEPELSWPVFKQRYQALQHLMDTRVNALRGQVRQALFGATPALRQLATLDVALGATLDARAEKLLPKVPSLLEKRFEQLRQAQASATESPPEGADPVSALLAAPAPPWQAGFRQDMQDVLLAELEVRLQPLVGLIEAFKNEVKSSP</sequence>
<proteinExistence type="predicted"/>
<keyword evidence="2" id="KW-1185">Reference proteome</keyword>
<dbReference type="Pfam" id="PF11828">
    <property type="entry name" value="DUF3348"/>
    <property type="match status" value="1"/>
</dbReference>